<name>A0ABY7FL53_MYAAR</name>
<organism evidence="2 3">
    <name type="scientific">Mya arenaria</name>
    <name type="common">Soft-shell clam</name>
    <dbReference type="NCBI Taxonomy" id="6604"/>
    <lineage>
        <taxon>Eukaryota</taxon>
        <taxon>Metazoa</taxon>
        <taxon>Spiralia</taxon>
        <taxon>Lophotrochozoa</taxon>
        <taxon>Mollusca</taxon>
        <taxon>Bivalvia</taxon>
        <taxon>Autobranchia</taxon>
        <taxon>Heteroconchia</taxon>
        <taxon>Euheterodonta</taxon>
        <taxon>Imparidentia</taxon>
        <taxon>Neoheterodontei</taxon>
        <taxon>Myida</taxon>
        <taxon>Myoidea</taxon>
        <taxon>Myidae</taxon>
        <taxon>Mya</taxon>
    </lineage>
</organism>
<sequence>MNTLENNSQLASSEMNTLENNSQPASSEMNTLENNSQPASSEMNTLENNSQLASSEMNTLGINSQDTDRLQPFVLGTSSLLNERYILSKVPLGNEDDEVLNIPNDNNYTPEGSVSTDSSAFSLRPVTCPKDDPLYFYPSGIALVDSESEDESVHEQNDVLHYFEHDEDEINIYGDYLEQDSDNLDDRGLSVEALGRLPIKHARATLDVCHVCFENYEESATCPVCRTHVDIEDY</sequence>
<accession>A0ABY7FL53</accession>
<dbReference type="EMBL" id="CP111023">
    <property type="protein sequence ID" value="WAR21661.1"/>
    <property type="molecule type" value="Genomic_DNA"/>
</dbReference>
<dbReference type="Proteomes" id="UP001164746">
    <property type="component" value="Chromosome 12"/>
</dbReference>
<evidence type="ECO:0000313" key="3">
    <source>
        <dbReference type="Proteomes" id="UP001164746"/>
    </source>
</evidence>
<proteinExistence type="predicted"/>
<reference evidence="2" key="1">
    <citation type="submission" date="2022-11" db="EMBL/GenBank/DDBJ databases">
        <title>Centuries of genome instability and evolution in soft-shell clam transmissible cancer (bioRxiv).</title>
        <authorList>
            <person name="Hart S.F.M."/>
            <person name="Yonemitsu M.A."/>
            <person name="Giersch R.M."/>
            <person name="Beal B.F."/>
            <person name="Arriagada G."/>
            <person name="Davis B.W."/>
            <person name="Ostrander E.A."/>
            <person name="Goff S.P."/>
            <person name="Metzger M.J."/>
        </authorList>
    </citation>
    <scope>NUCLEOTIDE SEQUENCE</scope>
    <source>
        <strain evidence="2">MELC-2E11</strain>
        <tissue evidence="2">Siphon/mantle</tissue>
    </source>
</reference>
<feature type="region of interest" description="Disordered" evidence="1">
    <location>
        <begin position="1"/>
        <end position="53"/>
    </location>
</feature>
<keyword evidence="3" id="KW-1185">Reference proteome</keyword>
<protein>
    <submittedName>
        <fullName evidence="2">Uncharacterized protein</fullName>
    </submittedName>
</protein>
<evidence type="ECO:0000256" key="1">
    <source>
        <dbReference type="SAM" id="MobiDB-lite"/>
    </source>
</evidence>
<evidence type="ECO:0000313" key="2">
    <source>
        <dbReference type="EMBL" id="WAR21661.1"/>
    </source>
</evidence>
<gene>
    <name evidence="2" type="ORF">MAR_015635</name>
</gene>